<dbReference type="InterPro" id="IPR020806">
    <property type="entry name" value="PKS_PP-bd"/>
</dbReference>
<dbReference type="Pfam" id="PF21089">
    <property type="entry name" value="PKS_DH_N"/>
    <property type="match status" value="1"/>
</dbReference>
<dbReference type="SUPFAM" id="SSF52151">
    <property type="entry name" value="FabD/lysophospholipase-like"/>
    <property type="match status" value="1"/>
</dbReference>
<dbReference type="Gene3D" id="3.30.559.30">
    <property type="entry name" value="Nonribosomal peptide synthetase, condensation domain"/>
    <property type="match status" value="1"/>
</dbReference>
<comment type="caution">
    <text evidence="15">The sequence shown here is derived from an EMBL/GenBank/DDBJ whole genome shotgun (WGS) entry which is preliminary data.</text>
</comment>
<dbReference type="SMART" id="SM00827">
    <property type="entry name" value="PKS_AT"/>
    <property type="match status" value="1"/>
</dbReference>
<dbReference type="VEuPathDB" id="FungiDB:CH63R_05344"/>
<dbReference type="GO" id="GO:0032259">
    <property type="term" value="P:methylation"/>
    <property type="evidence" value="ECO:0007669"/>
    <property type="project" value="UniProtKB-KW"/>
</dbReference>
<dbReference type="SUPFAM" id="SSF55048">
    <property type="entry name" value="Probable ACP-binding domain of malonyl-CoA ACP transacylase"/>
    <property type="match status" value="1"/>
</dbReference>
<feature type="compositionally biased region" description="Polar residues" evidence="11">
    <location>
        <begin position="2651"/>
        <end position="2661"/>
    </location>
</feature>
<proteinExistence type="inferred from homology"/>
<dbReference type="Gene3D" id="1.10.1200.10">
    <property type="entry name" value="ACP-like"/>
    <property type="match status" value="2"/>
</dbReference>
<keyword evidence="7" id="KW-0560">Oxidoreductase</keyword>
<keyword evidence="8" id="KW-0511">Multifunctional enzyme</keyword>
<dbReference type="InterPro" id="IPR020845">
    <property type="entry name" value="AMP-binding_CS"/>
</dbReference>
<dbReference type="InterPro" id="IPR049900">
    <property type="entry name" value="PKS_mFAS_DH"/>
</dbReference>
<evidence type="ECO:0000256" key="11">
    <source>
        <dbReference type="SAM" id="MobiDB-lite"/>
    </source>
</evidence>
<dbReference type="InterPro" id="IPR036291">
    <property type="entry name" value="NAD(P)-bd_dom_sf"/>
</dbReference>
<keyword evidence="1" id="KW-0596">Phosphopantetheine</keyword>
<dbReference type="InterPro" id="IPR020841">
    <property type="entry name" value="PKS_Beta-ketoAc_synthase_dom"/>
</dbReference>
<dbReference type="Pfam" id="PF00501">
    <property type="entry name" value="AMP-binding"/>
    <property type="match status" value="1"/>
</dbReference>
<dbReference type="InterPro" id="IPR006162">
    <property type="entry name" value="Ppantetheine_attach_site"/>
</dbReference>
<protein>
    <submittedName>
        <fullName evidence="15">PKS-NRPS hybrid</fullName>
    </submittedName>
</protein>
<evidence type="ECO:0000256" key="1">
    <source>
        <dbReference type="ARBA" id="ARBA00022450"/>
    </source>
</evidence>
<dbReference type="Pfam" id="PF07993">
    <property type="entry name" value="NAD_binding_4"/>
    <property type="match status" value="1"/>
</dbReference>
<dbReference type="Gene3D" id="3.40.50.150">
    <property type="entry name" value="Vaccinia Virus protein VP39"/>
    <property type="match status" value="1"/>
</dbReference>
<dbReference type="InterPro" id="IPR042104">
    <property type="entry name" value="PKS_dehydratase_sf"/>
</dbReference>
<dbReference type="SUPFAM" id="SSF47336">
    <property type="entry name" value="ACP-like"/>
    <property type="match status" value="2"/>
</dbReference>
<dbReference type="PANTHER" id="PTHR43775:SF20">
    <property type="entry name" value="HYBRID PKS-NRPS SYNTHETASE APDA"/>
    <property type="match status" value="1"/>
</dbReference>
<dbReference type="Gene3D" id="3.40.366.10">
    <property type="entry name" value="Malonyl-Coenzyme A Acyl Carrier Protein, domain 2"/>
    <property type="match status" value="1"/>
</dbReference>
<dbReference type="PROSITE" id="PS52019">
    <property type="entry name" value="PKS_MFAS_DH"/>
    <property type="match status" value="1"/>
</dbReference>
<dbReference type="CDD" id="cd19532">
    <property type="entry name" value="C_PKS-NRPS"/>
    <property type="match status" value="1"/>
</dbReference>
<keyword evidence="4" id="KW-0489">Methyltransferase</keyword>
<dbReference type="SUPFAM" id="SSF53901">
    <property type="entry name" value="Thiolase-like"/>
    <property type="match status" value="1"/>
</dbReference>
<dbReference type="SUPFAM" id="SSF51735">
    <property type="entry name" value="NAD(P)-binding Rossmann-fold domains"/>
    <property type="match status" value="2"/>
</dbReference>
<dbReference type="GO" id="GO:0016491">
    <property type="term" value="F:oxidoreductase activity"/>
    <property type="evidence" value="ECO:0007669"/>
    <property type="project" value="UniProtKB-KW"/>
</dbReference>
<dbReference type="GeneID" id="28864426"/>
<evidence type="ECO:0000259" key="12">
    <source>
        <dbReference type="PROSITE" id="PS50075"/>
    </source>
</evidence>
<feature type="active site" description="Proton donor; for dehydratase activity" evidence="10">
    <location>
        <position position="1199"/>
    </location>
</feature>
<keyword evidence="6" id="KW-0677">Repeat</keyword>
<dbReference type="CDD" id="cd05930">
    <property type="entry name" value="A_NRPS"/>
    <property type="match status" value="1"/>
</dbReference>
<dbReference type="InterPro" id="IPR049552">
    <property type="entry name" value="PKS_DH_N"/>
</dbReference>
<feature type="domain" description="PKS/mFAS DH" evidence="14">
    <location>
        <begin position="985"/>
        <end position="1293"/>
    </location>
</feature>
<dbReference type="PROSITE" id="PS00012">
    <property type="entry name" value="PHOSPHOPANTETHEINE"/>
    <property type="match status" value="1"/>
</dbReference>
<sequence>MFNKQEPIAIIGTGCRFPGGSDSPSKLWELLKDPRDLLKEIPEDRFSVEGFYHPKNSHHGTTNVRHSYLLDEDLRRFDASFFGIKATEANSIDPQQRMLMETVYEGLESAGLSIKQLQGSDTAVYVGVMSADYTEMLARDVEKYPTYFATGTARSILSNRLSYAFDWRGPSMTIDTACSSSLIAMHQAVQALRSGESKVAIVSVSLPPKDLSPNIQKVAAGTNLLLGPEQYIAESKLQMLSPSGRSRMWDADADGYARGEGVAAIVMKPLSQALADGDSIECVIRETGLNQDGKTPGITMPSSSAQAALIRSTYARAGLDLSKPSDRPQFFEAHGTGTPAGDPIEAAAIREAFFGADSHFVPRGPDDTLYVGSIKTVIGHTEGTAGLAAVVKATEALKAATLPPNRLFNRLSPKVEPFYKNLEVVTSARPWPKIPANGMRRVSVNSFGFGGANCHAILESADAYKAGEPAPRIADAPSFAPYVVSAATESALASSLERLRDHLQNQLAKGVADISMRDLAWTLYNRRSTLACRTVVPAARSLEDLVNKLDDSIRVNEGSSDSSNTIKARTSTAPLRVLGVFTGQGAQWPRMGAELIEDSPAVGDIIRRLDESLQTLPVPHRPSWSIRDQLLAPSESSKVDLATLSQPLCTALQVVLVDLLKAAGVQFSAVVGHSSGEIGAAYAAGYLSAKDAIRVAYYRGFHLESVTQKGAMLAVGTSFEDAEELCSLPAFEGRVCVAASNSSSSVTLSGDADAIDEVKIILDEEKKFNRLLRVDRAYHSHHMKACSQAYMRSLELCGIRQLRPVNAAGNCRWVSSVFTCDVSDMPTSTSLESSYWIDNLVKPVRFTEALQMLVSDGMNSETQTGGYDLALEVGPHPALKGPASQTIQETTSASAMPFTGALERGKNSVEAFSRALGFVWMNFGEGSVNMAGYEGFVTGDQAGAGSKPSFNLVKGLPKYPWDHNRLFWQESRLSKAYRSRKDAPHELLGRRLLDGTPDQRRWRNIIKKSEIDWLDGHQIQGQVVFPAAAYVSACIEACMCAFSADENVRSIELLDFDVGHAMVFEEDDDDGIDATISLVGISRTESTTTCRFSFYSTPTNDALEMVTHATCNVVVTFGDEAHNLLPPKPQDDDDYLLLDVEEDRFYDALAPLGFGYNGPFRALQGLKRKLGSAKGFIQNPIPSPEGLQTPLLIHPATLDSAIQSIMLAYSYPGDTMLRSVYLPTRIERLIVSPQRCLEFAGKSVTVPFDSVAMIGSSKSVTGDASIYTPQGFDTKAIQLEGLQTRPLSDAAQLDELNIFTEAVWGVDRPDSEMAIAMTEVEPLDPEFFFSLERVAYYYHRNLGASIPRSEREGVEWHHKRLLAYNDHVLDSVDRGTNPFARKEWKHDTKEVIAEILQKYSQSASMKLTEAVGENIVDVVRGKTAMLEPMLQDNKLNNFYEQGEAFPRYTTYLATFAKQIGHRFPHMNVLEIGAGTGGATKCFMRDVEDQFATYTFTDISSGFFEKASDLFSAQRSKMSFKVLDIEKEIEGQGFAEGAYDVIVASLVLHATRNLVQTMQNVRKLLKPGGYLLLLEITENRQMQFGLMFGGLPGWWLGCDEGRTLSPCISLEEWDALLKQTGFSGISTAVPHPEEIPVPLSVMVSQAVDDKIDFLEQPLNNAFSESNMIPRLTIVGGGPKSMSLASEIRNILSSRCGDIKFIESLQEIRESDLAVGGSVLCLADLDGPALASIDADTLRGFQSIFKQSNNVLWVTRGARAGLPYSRMAIGFGRTIVLEMLHLRLQFLDLDPGTIASSATISEVFVRFQVAGSWEEVGDDSNLLLNTVEPELCLTPEGKMLVARVKPIVSMNNRCKAARGTVKEHVDPARSTVELSYQKQSNTYELTEADAYEAFQVQGWTTQENTVEVNTLYSMNQPVRIAGDVSLFPLVGKNKTTGEHVIALAPKSASSVKIPKSFFIHGMKISEDEGAEVLQSFYMGLLARASLPDLSPDTRVILVEASDSFAASVDRLVNDKGSSMICLSSNADTKWMYVQPNTPRLVIRHLIELNTDAADTEYCILDMSDDHKIAAIIADLLPSERCRKVAKADVVGSAALLPKRDCRPDIRASLTDAKYALAHRRMAQDHGETDGPELRVVDLADLISDNSDATTTSSEFVISWKSMPSAVPVSVKSIDAKVRFQSDKTYLLVGLTGNLGLSLCSWMVKQGARYLAVASRNPKLEGGFIRKMKAKGVTLEVAAIDVVDRESVRAAHQKIVKTMPPIAGVCHGAMVLHDTIFSELDVERVDKVMKPKIQGSLHLEEIFHDTQLDFFVFFSSIACVVGNPGQSAYAAANMVMSSLAAERRRRNLNASAVHIGAIFGNGYVTRELSLAQQQYLRRVGNHWLSEQDFHALFAEAVYAGIVERGKYHEFSTGLMTIEDNDDFRKNVTWFNNPMFQHCKRPAQSFESAANSGKGRRGVQVKAQLEDAISPDDVRDIIHNAFSAKLQSSLQIEEDRAIGDLTADNLGIDSLVAVDIRSWFIKELQVEIPVLKILGGATVGDIVDRAQQLLPKELTPKLNPEAKGLTKPVEKPTEIAKQPNKTADPKDVPSGKTPEAPKSKSNTPTAPQIGKNVAQRGLSLKDIINSVKVNNAPKVVETLPATPTSLPVSRDETSTRTASLTSSDVMTPGVSDFNSPTSDLSTSWSEIESGSDVGPPKVETERKLCSSYVVKCLDENKALDKAGSKVTKTAAISFAQSRFLFLEQLLESPASALNITVAIDLEGPLNVERFGKAVSTVGQRHEALRTRFSSSKDASEISVQEVLASSCLGLETYDVDDKLLEKQFYRGLEQHKYRLDRGEIMRILLLRRSPTSFRLLIGYHHINMDGVSLEVMIRELQLLYDGRSPGPVKDILQYPDFASKQRQEFQSGLWKNDLDYWKAEFNGQPPPVLPLLPLAKTQIRVPLTAYSTSSAEFHIDKSMMSVVQAACTRLKVSPFHFHLAVFYNLLARLANVEEICIGIASSNRQGPDTMQSMGMYLNLLPLLIKSSVNQTFINTLTLVRAKALAAFSHSEVPFDVIVNTLGVQRTTTHSPVFQAFLNYRPGVSESRKFCDCQSDIKTFKQGEVSYDVGIDIIDNPGGECRVIMCGQSIFYGEREMEQLKNMYLELLKAFSRNPAARTSAPSLYNPDEVKAAIQLGRGAFSTAHWPSTLVHRFDQIAERYKTRTAIQDGMGRSLTYSEMSIRVRSLANSMKSHQSHPIGVGSRVGVCLDADSDWICSLMAILRLGATYIPLDLIAGKDRMSAIVQNSKPDLVLVNARTENDAQDCIQAQQLLNVDAVATDPYAAAVANAAEPGLVATILYTSGSTGVPKGIMIKHESISINTEFFTKTVGYREGQEITLQQSSFNFDMSLSQIFLAISNGGTTHIAPKEMRRDPRAIASIIAEHGITLTCSTPTEAVGWIQHASPGKLEGSSWTKIVCGGEPLMDSLYKNLQQLDKPDLKLIEGYGPTETTFCCATRDRDYRALSSPGEALSKGLGLCIFPNYTLYILDANKKPVPAGISGEVVIGGVGIVDGYVQSELNARAFGNDTWAPEDFTRNGWNRVHYTGDYGKVSPVDGSLILGGRISGDTQIKLRGMRIDVSEIELAILRAAKGEFSEVLVTVRESEVTGATSLIAFAIPSSPDHYKTCGDFASLLDRLPLPLYMRPAAIFCLENLPMNNSGKVDRRALKTIPVPQVQTVMDDTQFTTTEARLLKIWTQVISQEVLSQYQILRESNFFHVGGSSILLVQLRAEVEKVFDITISLFQLFEASTLAAISALIDKASAGTGQGERLESQVIGAAADNIPQVNQIDWDKETAIPANLLPERPRARTTFGNPAVIVLTGSTGFLGQAILKRLLNDNVVQKVHCIAVRDKNRVEDNDIFRSSNKVVVHYGDLTAPHFGLSETTLSNIFSEADALIHNGADVSFLKTYETLKPINVDATKELVRLSLTNQLSFHYVSTASIVQVTGKESWAPLSVKDYPPPSTANGYLATKWASERYLEKVADQYDLRVWIHRPSSITGDGAPAEDLVSNLLKYAEKVKAVPDMGLWKGWLDFVSDETTAMQIVDEVYEDCSWPGHVRYFYQSGEEMIPLSNLRGFLGNKIGGNVDVLPMNDWLTIAERQGMNAMLCEYMRTVADRPLTLTMLEKESMWL</sequence>
<dbReference type="InterPro" id="IPR001227">
    <property type="entry name" value="Ac_transferase_dom_sf"/>
</dbReference>
<dbReference type="InterPro" id="IPR050091">
    <property type="entry name" value="PKS_NRPS_Biosynth_Enz"/>
</dbReference>
<reference evidence="16" key="1">
    <citation type="journal article" date="2017" name="BMC Genomics">
        <title>Gapless genome assembly of Colletotrichum higginsianum reveals chromosome structure and association of transposable elements with secondary metabolite gene clusters.</title>
        <authorList>
            <person name="Dallery J.-F."/>
            <person name="Lapalu N."/>
            <person name="Zampounis A."/>
            <person name="Pigne S."/>
            <person name="Luyten I."/>
            <person name="Amselem J."/>
            <person name="Wittenberg A.H.J."/>
            <person name="Zhou S."/>
            <person name="de Queiroz M.V."/>
            <person name="Robin G.P."/>
            <person name="Auger A."/>
            <person name="Hainaut M."/>
            <person name="Henrissat B."/>
            <person name="Kim K.-T."/>
            <person name="Lee Y.-H."/>
            <person name="Lespinet O."/>
            <person name="Schwartz D.C."/>
            <person name="Thon M.R."/>
            <person name="O'Connell R.J."/>
        </authorList>
    </citation>
    <scope>NUCLEOTIDE SEQUENCE [LARGE SCALE GENOMIC DNA]</scope>
    <source>
        <strain evidence="16">IMI 349063</strain>
    </source>
</reference>
<dbReference type="SUPFAM" id="SSF56801">
    <property type="entry name" value="Acetyl-CoA synthetase-like"/>
    <property type="match status" value="1"/>
</dbReference>
<dbReference type="InterPro" id="IPR042099">
    <property type="entry name" value="ANL_N_sf"/>
</dbReference>
<dbReference type="Pfam" id="PF08242">
    <property type="entry name" value="Methyltransf_12"/>
    <property type="match status" value="1"/>
</dbReference>
<dbReference type="SMART" id="SM00823">
    <property type="entry name" value="PKS_PP"/>
    <property type="match status" value="2"/>
</dbReference>
<evidence type="ECO:0000256" key="2">
    <source>
        <dbReference type="ARBA" id="ARBA00022553"/>
    </source>
</evidence>
<evidence type="ECO:0000256" key="4">
    <source>
        <dbReference type="ARBA" id="ARBA00022603"/>
    </source>
</evidence>
<dbReference type="PANTHER" id="PTHR43775">
    <property type="entry name" value="FATTY ACID SYNTHASE"/>
    <property type="match status" value="1"/>
</dbReference>
<evidence type="ECO:0000256" key="3">
    <source>
        <dbReference type="ARBA" id="ARBA00022598"/>
    </source>
</evidence>
<dbReference type="Pfam" id="PF16197">
    <property type="entry name" value="KAsynt_C_assoc"/>
    <property type="match status" value="1"/>
</dbReference>
<evidence type="ECO:0000256" key="7">
    <source>
        <dbReference type="ARBA" id="ARBA00023002"/>
    </source>
</evidence>
<dbReference type="InterPro" id="IPR049551">
    <property type="entry name" value="PKS_DH_C"/>
</dbReference>
<dbReference type="PROSITE" id="PS00606">
    <property type="entry name" value="KS3_1"/>
    <property type="match status" value="1"/>
</dbReference>
<dbReference type="EMBL" id="LTAN01000003">
    <property type="protein sequence ID" value="OBR13048.1"/>
    <property type="molecule type" value="Genomic_DNA"/>
</dbReference>
<dbReference type="GO" id="GO:0008168">
    <property type="term" value="F:methyltransferase activity"/>
    <property type="evidence" value="ECO:0007669"/>
    <property type="project" value="UniProtKB-KW"/>
</dbReference>
<dbReference type="CDD" id="cd00833">
    <property type="entry name" value="PKS"/>
    <property type="match status" value="1"/>
</dbReference>
<name>A0A1B7YMB4_COLHI</name>
<dbReference type="GO" id="GO:0004315">
    <property type="term" value="F:3-oxoacyl-[acyl-carrier-protein] synthase activity"/>
    <property type="evidence" value="ECO:0007669"/>
    <property type="project" value="InterPro"/>
</dbReference>
<keyword evidence="2" id="KW-0597">Phosphoprotein</keyword>
<keyword evidence="5" id="KW-0808">Transferase</keyword>
<accession>A0A1B7YMB4</accession>
<dbReference type="SMART" id="SM00825">
    <property type="entry name" value="PKS_KS"/>
    <property type="match status" value="1"/>
</dbReference>
<evidence type="ECO:0000313" key="16">
    <source>
        <dbReference type="Proteomes" id="UP000092177"/>
    </source>
</evidence>
<feature type="region of interest" description="N-terminal hotdog fold" evidence="10">
    <location>
        <begin position="985"/>
        <end position="1120"/>
    </location>
</feature>
<dbReference type="GO" id="GO:0009403">
    <property type="term" value="P:toxin biosynthetic process"/>
    <property type="evidence" value="ECO:0007669"/>
    <property type="project" value="UniProtKB-ARBA"/>
</dbReference>
<dbReference type="InterPro" id="IPR014030">
    <property type="entry name" value="Ketoacyl_synth_N"/>
</dbReference>
<dbReference type="Pfam" id="PF08659">
    <property type="entry name" value="KR"/>
    <property type="match status" value="1"/>
</dbReference>
<dbReference type="Pfam" id="PF14765">
    <property type="entry name" value="PS-DH"/>
    <property type="match status" value="1"/>
</dbReference>
<feature type="domain" description="Ketosynthase family 3 (KS3)" evidence="13">
    <location>
        <begin position="5"/>
        <end position="460"/>
    </location>
</feature>
<dbReference type="Gene3D" id="3.40.47.10">
    <property type="match status" value="1"/>
</dbReference>
<dbReference type="InterPro" id="IPR018201">
    <property type="entry name" value="Ketoacyl_synth_AS"/>
</dbReference>
<dbReference type="InterPro" id="IPR013968">
    <property type="entry name" value="PKS_KR"/>
</dbReference>
<feature type="compositionally biased region" description="Polar residues" evidence="11">
    <location>
        <begin position="2668"/>
        <end position="2684"/>
    </location>
</feature>
<evidence type="ECO:0000259" key="14">
    <source>
        <dbReference type="PROSITE" id="PS52019"/>
    </source>
</evidence>
<dbReference type="InterPro" id="IPR013120">
    <property type="entry name" value="FAR_NAD-bd"/>
</dbReference>
<dbReference type="OrthoDB" id="329835at2759"/>
<feature type="region of interest" description="C-terminal hotdog fold" evidence="10">
    <location>
        <begin position="1136"/>
        <end position="1293"/>
    </location>
</feature>
<dbReference type="InterPro" id="IPR014043">
    <property type="entry name" value="Acyl_transferase_dom"/>
</dbReference>
<dbReference type="GO" id="GO:0004312">
    <property type="term" value="F:fatty acid synthase activity"/>
    <property type="evidence" value="ECO:0007669"/>
    <property type="project" value="TreeGrafter"/>
</dbReference>
<dbReference type="PROSITE" id="PS50075">
    <property type="entry name" value="CARRIER"/>
    <property type="match status" value="2"/>
</dbReference>
<dbReference type="InterPro" id="IPR014031">
    <property type="entry name" value="Ketoacyl_synth_C"/>
</dbReference>
<evidence type="ECO:0000256" key="10">
    <source>
        <dbReference type="PROSITE-ProRule" id="PRU01363"/>
    </source>
</evidence>
<dbReference type="InterPro" id="IPR001242">
    <property type="entry name" value="Condensation_dom"/>
</dbReference>
<evidence type="ECO:0000256" key="8">
    <source>
        <dbReference type="ARBA" id="ARBA00023268"/>
    </source>
</evidence>
<dbReference type="InterPro" id="IPR032821">
    <property type="entry name" value="PKS_assoc"/>
</dbReference>
<feature type="domain" description="Carrier" evidence="12">
    <location>
        <begin position="2464"/>
        <end position="2546"/>
    </location>
</feature>
<dbReference type="Gene3D" id="3.40.50.12780">
    <property type="entry name" value="N-terminal domain of ligase-like"/>
    <property type="match status" value="1"/>
</dbReference>
<dbReference type="InterPro" id="IPR029063">
    <property type="entry name" value="SAM-dependent_MTases_sf"/>
</dbReference>
<dbReference type="InterPro" id="IPR016035">
    <property type="entry name" value="Acyl_Trfase/lysoPLipase"/>
</dbReference>
<feature type="domain" description="Carrier" evidence="12">
    <location>
        <begin position="3718"/>
        <end position="3798"/>
    </location>
</feature>
<dbReference type="InterPro" id="IPR013217">
    <property type="entry name" value="Methyltransf_12"/>
</dbReference>
<dbReference type="InterPro" id="IPR057326">
    <property type="entry name" value="KR_dom"/>
</dbReference>
<dbReference type="InterPro" id="IPR020807">
    <property type="entry name" value="PKS_DH"/>
</dbReference>
<organism evidence="15 16">
    <name type="scientific">Colletotrichum higginsianum (strain IMI 349063)</name>
    <name type="common">Crucifer anthracnose fungus</name>
    <dbReference type="NCBI Taxonomy" id="759273"/>
    <lineage>
        <taxon>Eukaryota</taxon>
        <taxon>Fungi</taxon>
        <taxon>Dikarya</taxon>
        <taxon>Ascomycota</taxon>
        <taxon>Pezizomycotina</taxon>
        <taxon>Sordariomycetes</taxon>
        <taxon>Hypocreomycetidae</taxon>
        <taxon>Glomerellales</taxon>
        <taxon>Glomerellaceae</taxon>
        <taxon>Colletotrichum</taxon>
        <taxon>Colletotrichum destructivum species complex</taxon>
    </lineage>
</organism>
<dbReference type="Pfam" id="PF00550">
    <property type="entry name" value="PP-binding"/>
    <property type="match status" value="2"/>
</dbReference>
<dbReference type="SMART" id="SM00826">
    <property type="entry name" value="PKS_DH"/>
    <property type="match status" value="1"/>
</dbReference>
<evidence type="ECO:0000256" key="6">
    <source>
        <dbReference type="ARBA" id="ARBA00022737"/>
    </source>
</evidence>
<keyword evidence="16" id="KW-1185">Reference proteome</keyword>
<dbReference type="Gene3D" id="3.30.300.30">
    <property type="match status" value="1"/>
</dbReference>
<evidence type="ECO:0000313" key="15">
    <source>
        <dbReference type="EMBL" id="OBR13048.1"/>
    </source>
</evidence>
<gene>
    <name evidence="15" type="ORF">CH63R_05344</name>
</gene>
<dbReference type="InterPro" id="IPR045851">
    <property type="entry name" value="AMP-bd_C_sf"/>
</dbReference>
<dbReference type="RefSeq" id="XP_018161565.1">
    <property type="nucleotide sequence ID" value="XM_018300319.1"/>
</dbReference>
<evidence type="ECO:0000256" key="5">
    <source>
        <dbReference type="ARBA" id="ARBA00022679"/>
    </source>
</evidence>
<evidence type="ECO:0000259" key="13">
    <source>
        <dbReference type="PROSITE" id="PS52004"/>
    </source>
</evidence>
<dbReference type="Proteomes" id="UP000092177">
    <property type="component" value="Chromosome 3"/>
</dbReference>
<feature type="region of interest" description="Disordered" evidence="11">
    <location>
        <begin position="2550"/>
        <end position="2607"/>
    </location>
</feature>
<dbReference type="Gene3D" id="3.30.559.10">
    <property type="entry name" value="Chloramphenicol acetyltransferase-like domain"/>
    <property type="match status" value="1"/>
</dbReference>
<dbReference type="InterPro" id="IPR036736">
    <property type="entry name" value="ACP-like_sf"/>
</dbReference>
<dbReference type="CDD" id="cd02440">
    <property type="entry name" value="AdoMet_MTases"/>
    <property type="match status" value="1"/>
</dbReference>
<dbReference type="Pfam" id="PF00109">
    <property type="entry name" value="ketoacyl-synt"/>
    <property type="match status" value="2"/>
</dbReference>
<dbReference type="InterPro" id="IPR016036">
    <property type="entry name" value="Malonyl_transacylase_ACP-bd"/>
</dbReference>
<feature type="region of interest" description="Disordered" evidence="11">
    <location>
        <begin position="2637"/>
        <end position="2694"/>
    </location>
</feature>
<dbReference type="InterPro" id="IPR000873">
    <property type="entry name" value="AMP-dep_synth/lig_dom"/>
</dbReference>
<dbReference type="Pfam" id="PF02801">
    <property type="entry name" value="Ketoacyl-synt_C"/>
    <property type="match status" value="1"/>
</dbReference>
<dbReference type="GO" id="GO:0031177">
    <property type="term" value="F:phosphopantetheine binding"/>
    <property type="evidence" value="ECO:0007669"/>
    <property type="project" value="InterPro"/>
</dbReference>
<dbReference type="Gene3D" id="3.10.129.110">
    <property type="entry name" value="Polyketide synthase dehydratase"/>
    <property type="match status" value="1"/>
</dbReference>
<dbReference type="PROSITE" id="PS52004">
    <property type="entry name" value="KS3_2"/>
    <property type="match status" value="1"/>
</dbReference>
<dbReference type="KEGG" id="chig:CH63R_05344"/>
<dbReference type="Pfam" id="PF00668">
    <property type="entry name" value="Condensation"/>
    <property type="match status" value="1"/>
</dbReference>
<feature type="active site" description="Proton acceptor; for dehydratase activity" evidence="10">
    <location>
        <position position="1017"/>
    </location>
</feature>
<dbReference type="SMART" id="SM00822">
    <property type="entry name" value="PKS_KR"/>
    <property type="match status" value="1"/>
</dbReference>
<dbReference type="SUPFAM" id="SSF53335">
    <property type="entry name" value="S-adenosyl-L-methionine-dependent methyltransferases"/>
    <property type="match status" value="1"/>
</dbReference>
<dbReference type="InterPro" id="IPR023213">
    <property type="entry name" value="CAT-like_dom_sf"/>
</dbReference>
<comment type="similarity">
    <text evidence="9">In the C-terminal section; belongs to the NRP synthetase family.</text>
</comment>
<dbReference type="PROSITE" id="PS00455">
    <property type="entry name" value="AMP_BINDING"/>
    <property type="match status" value="1"/>
</dbReference>
<dbReference type="Gene3D" id="3.40.50.720">
    <property type="entry name" value="NAD(P)-binding Rossmann-like Domain"/>
    <property type="match status" value="2"/>
</dbReference>
<dbReference type="Pfam" id="PF00698">
    <property type="entry name" value="Acyl_transf_1"/>
    <property type="match status" value="1"/>
</dbReference>
<dbReference type="SUPFAM" id="SSF52777">
    <property type="entry name" value="CoA-dependent acyltransferases"/>
    <property type="match status" value="2"/>
</dbReference>
<dbReference type="InterPro" id="IPR009081">
    <property type="entry name" value="PP-bd_ACP"/>
</dbReference>
<evidence type="ECO:0000256" key="9">
    <source>
        <dbReference type="ARBA" id="ARBA00029443"/>
    </source>
</evidence>
<dbReference type="GO" id="GO:0006633">
    <property type="term" value="P:fatty acid biosynthetic process"/>
    <property type="evidence" value="ECO:0007669"/>
    <property type="project" value="InterPro"/>
</dbReference>
<dbReference type="InterPro" id="IPR016039">
    <property type="entry name" value="Thiolase-like"/>
</dbReference>
<keyword evidence="3" id="KW-0436">Ligase</keyword>
<dbReference type="GO" id="GO:0016874">
    <property type="term" value="F:ligase activity"/>
    <property type="evidence" value="ECO:0007669"/>
    <property type="project" value="UniProtKB-KW"/>
</dbReference>